<reference evidence="7" key="1">
    <citation type="journal article" date="2014" name="Proc. Natl. Acad. Sci. U.S.A.">
        <title>Extensive sampling of basidiomycete genomes demonstrates inadequacy of the white-rot/brown-rot paradigm for wood decay fungi.</title>
        <authorList>
            <person name="Riley R."/>
            <person name="Salamov A.A."/>
            <person name="Brown D.W."/>
            <person name="Nagy L.G."/>
            <person name="Floudas D."/>
            <person name="Held B.W."/>
            <person name="Levasseur A."/>
            <person name="Lombard V."/>
            <person name="Morin E."/>
            <person name="Otillar R."/>
            <person name="Lindquist E.A."/>
            <person name="Sun H."/>
            <person name="LaButti K.M."/>
            <person name="Schmutz J."/>
            <person name="Jabbour D."/>
            <person name="Luo H."/>
            <person name="Baker S.E."/>
            <person name="Pisabarro A.G."/>
            <person name="Walton J.D."/>
            <person name="Blanchette R.A."/>
            <person name="Henrissat B."/>
            <person name="Martin F."/>
            <person name="Cullen D."/>
            <person name="Hibbett D.S."/>
            <person name="Grigoriev I.V."/>
        </authorList>
    </citation>
    <scope>NUCLEOTIDE SEQUENCE [LARGE SCALE GENOMIC DNA]</scope>
    <source>
        <strain evidence="7">PC15</strain>
    </source>
</reference>
<dbReference type="GO" id="GO:0006412">
    <property type="term" value="P:translation"/>
    <property type="evidence" value="ECO:0007669"/>
    <property type="project" value="InterPro"/>
</dbReference>
<comment type="similarity">
    <text evidence="1">Belongs to the universal ribosomal protein uL5 family.</text>
</comment>
<dbReference type="InterPro" id="IPR022803">
    <property type="entry name" value="Ribosomal_uL5_dom_sf"/>
</dbReference>
<evidence type="ECO:0000256" key="4">
    <source>
        <dbReference type="SAM" id="MobiDB-lite"/>
    </source>
</evidence>
<dbReference type="SUPFAM" id="SSF55282">
    <property type="entry name" value="RL5-like"/>
    <property type="match status" value="1"/>
</dbReference>
<dbReference type="Pfam" id="PF00673">
    <property type="entry name" value="Ribosomal_L5_C"/>
    <property type="match status" value="1"/>
</dbReference>
<organism evidence="6 7">
    <name type="scientific">Pleurotus ostreatus (strain PC15)</name>
    <name type="common">Oyster mushroom</name>
    <dbReference type="NCBI Taxonomy" id="1137138"/>
    <lineage>
        <taxon>Eukaryota</taxon>
        <taxon>Fungi</taxon>
        <taxon>Dikarya</taxon>
        <taxon>Basidiomycota</taxon>
        <taxon>Agaricomycotina</taxon>
        <taxon>Agaricomycetes</taxon>
        <taxon>Agaricomycetidae</taxon>
        <taxon>Agaricales</taxon>
        <taxon>Pleurotineae</taxon>
        <taxon>Pleurotaceae</taxon>
        <taxon>Pleurotus</taxon>
    </lineage>
</organism>
<evidence type="ECO:0000259" key="5">
    <source>
        <dbReference type="Pfam" id="PF00673"/>
    </source>
</evidence>
<dbReference type="HOGENOM" id="CLU_061015_1_1_1"/>
<dbReference type="InterPro" id="IPR031309">
    <property type="entry name" value="Ribosomal_uL5_C"/>
</dbReference>
<feature type="domain" description="Large ribosomal subunit protein uL5 C-terminal" evidence="5">
    <location>
        <begin position="184"/>
        <end position="292"/>
    </location>
</feature>
<sequence>MSAQAGAVARRNVTRFGRAPPVTKNLRKNPRTLLPQPHVKNLLVRDIAPCRIMDHYYNTLQDDLMYMTYVHQSAPPKQREIRLTFDPNDPYARNRYNPPVGGSQVGRKPAPLVTPEDVIRLERIQIHTMVKEAIGSRNNLLPAIMAIRALTGETYQGGGRHSNDGIQIVKARKSVGGWLRPGVPVGVKVDLKGPAMYDFLGTLVDFVLPRIRDFPGFILPPASSSVNSPNAVSGVVSFGLPPAAMGFFPQIEVNQDSYPKMFGMHIHLVTNATGLGAQNRARALVSGFQIPFIRK</sequence>
<dbReference type="STRING" id="1137138.A0A067NBT6"/>
<keyword evidence="3" id="KW-0687">Ribonucleoprotein</keyword>
<protein>
    <recommendedName>
        <fullName evidence="5">Large ribosomal subunit protein uL5 C-terminal domain-containing protein</fullName>
    </recommendedName>
</protein>
<dbReference type="Proteomes" id="UP000027073">
    <property type="component" value="Unassembled WGS sequence"/>
</dbReference>
<dbReference type="EMBL" id="KL198010">
    <property type="protein sequence ID" value="KDQ25498.1"/>
    <property type="molecule type" value="Genomic_DNA"/>
</dbReference>
<keyword evidence="2" id="KW-0689">Ribosomal protein</keyword>
<dbReference type="OrthoDB" id="539541at2759"/>
<feature type="region of interest" description="Disordered" evidence="4">
    <location>
        <begin position="88"/>
        <end position="109"/>
    </location>
</feature>
<evidence type="ECO:0000313" key="7">
    <source>
        <dbReference type="Proteomes" id="UP000027073"/>
    </source>
</evidence>
<dbReference type="GO" id="GO:0005840">
    <property type="term" value="C:ribosome"/>
    <property type="evidence" value="ECO:0007669"/>
    <property type="project" value="UniProtKB-KW"/>
</dbReference>
<name>A0A067NBT6_PLEO1</name>
<dbReference type="FunCoup" id="A0A067NBT6">
    <property type="interactions" value="184"/>
</dbReference>
<dbReference type="VEuPathDB" id="FungiDB:PLEOSDRAFT_1044428"/>
<evidence type="ECO:0000256" key="1">
    <source>
        <dbReference type="ARBA" id="ARBA00008553"/>
    </source>
</evidence>
<dbReference type="GO" id="GO:0003735">
    <property type="term" value="F:structural constituent of ribosome"/>
    <property type="evidence" value="ECO:0007669"/>
    <property type="project" value="InterPro"/>
</dbReference>
<accession>A0A067NBT6</accession>
<proteinExistence type="inferred from homology"/>
<evidence type="ECO:0000256" key="3">
    <source>
        <dbReference type="ARBA" id="ARBA00023274"/>
    </source>
</evidence>
<gene>
    <name evidence="6" type="ORF">PLEOSDRAFT_1044428</name>
</gene>
<evidence type="ECO:0000313" key="6">
    <source>
        <dbReference type="EMBL" id="KDQ25498.1"/>
    </source>
</evidence>
<dbReference type="GO" id="GO:1990904">
    <property type="term" value="C:ribonucleoprotein complex"/>
    <property type="evidence" value="ECO:0007669"/>
    <property type="project" value="UniProtKB-KW"/>
</dbReference>
<dbReference type="InterPro" id="IPR002132">
    <property type="entry name" value="Ribosomal_uL5"/>
</dbReference>
<dbReference type="AlphaFoldDB" id="A0A067NBT6"/>
<dbReference type="Gene3D" id="3.30.1440.10">
    <property type="match status" value="1"/>
</dbReference>
<dbReference type="PANTHER" id="PTHR11994">
    <property type="entry name" value="60S RIBOSOMAL PROTEIN L11-RELATED"/>
    <property type="match status" value="1"/>
</dbReference>
<evidence type="ECO:0000256" key="2">
    <source>
        <dbReference type="ARBA" id="ARBA00022980"/>
    </source>
</evidence>
<dbReference type="InParanoid" id="A0A067NBT6"/>